<organism evidence="2 4">
    <name type="scientific">Heyndrickxia coagulans</name>
    <name type="common">Weizmannia coagulans</name>
    <dbReference type="NCBI Taxonomy" id="1398"/>
    <lineage>
        <taxon>Bacteria</taxon>
        <taxon>Bacillati</taxon>
        <taxon>Bacillota</taxon>
        <taxon>Bacilli</taxon>
        <taxon>Bacillales</taxon>
        <taxon>Bacillaceae</taxon>
        <taxon>Heyndrickxia</taxon>
    </lineage>
</organism>
<dbReference type="EMBL" id="LQYI01000028">
    <property type="protein sequence ID" value="KYC71478.1"/>
    <property type="molecule type" value="Genomic_DNA"/>
</dbReference>
<sequence length="43" mass="4662">MSRLAKTDEWTSLQCIIGLSRQQTGMQGGGLDRQAGKISTIKP</sequence>
<evidence type="ECO:0000313" key="4">
    <source>
        <dbReference type="Proteomes" id="UP000075288"/>
    </source>
</evidence>
<dbReference type="EMBL" id="LQYG01000051">
    <property type="protein sequence ID" value="KYC62334.1"/>
    <property type="molecule type" value="Genomic_DNA"/>
</dbReference>
<dbReference type="AlphaFoldDB" id="A0A150K044"/>
<evidence type="ECO:0000313" key="2">
    <source>
        <dbReference type="EMBL" id="KYC62334.1"/>
    </source>
</evidence>
<name>A0A150K044_HEYCO</name>
<proteinExistence type="predicted"/>
<feature type="region of interest" description="Disordered" evidence="1">
    <location>
        <begin position="24"/>
        <end position="43"/>
    </location>
</feature>
<reference evidence="4 5" key="1">
    <citation type="submission" date="2016-01" db="EMBL/GenBank/DDBJ databases">
        <title>Genome Sequences of Twelve Sporeforming Bacillus Species Isolated from Foods.</title>
        <authorList>
            <person name="Berendsen E.M."/>
            <person name="Wells-Bennik M.H."/>
            <person name="Krawcyk A.O."/>
            <person name="De Jong A."/>
            <person name="Holsappel S."/>
            <person name="Eijlander R.T."/>
            <person name="Kuipers O.P."/>
        </authorList>
    </citation>
    <scope>NUCLEOTIDE SEQUENCE [LARGE SCALE GENOMIC DNA]</scope>
    <source>
        <strain evidence="2 4">B4098</strain>
        <strain evidence="3 5">B4099</strain>
    </source>
</reference>
<comment type="caution">
    <text evidence="2">The sequence shown here is derived from an EMBL/GenBank/DDBJ whole genome shotgun (WGS) entry which is preliminary data.</text>
</comment>
<protein>
    <submittedName>
        <fullName evidence="2">Uncharacterized protein</fullName>
    </submittedName>
</protein>
<accession>A0A150K044</accession>
<evidence type="ECO:0000313" key="5">
    <source>
        <dbReference type="Proteomes" id="UP000075304"/>
    </source>
</evidence>
<dbReference type="PATRIC" id="fig|1398.25.peg.2038"/>
<dbReference type="Proteomes" id="UP000075304">
    <property type="component" value="Unassembled WGS sequence"/>
</dbReference>
<evidence type="ECO:0000313" key="3">
    <source>
        <dbReference type="EMBL" id="KYC71478.1"/>
    </source>
</evidence>
<gene>
    <name evidence="2" type="ORF">B4098_2216</name>
    <name evidence="3" type="ORF">B4099_2375</name>
</gene>
<evidence type="ECO:0000256" key="1">
    <source>
        <dbReference type="SAM" id="MobiDB-lite"/>
    </source>
</evidence>
<dbReference type="Proteomes" id="UP000075288">
    <property type="component" value="Unassembled WGS sequence"/>
</dbReference>